<proteinExistence type="predicted"/>
<keyword evidence="2" id="KW-0479">Metal-binding</keyword>
<dbReference type="GO" id="GO:0008233">
    <property type="term" value="F:peptidase activity"/>
    <property type="evidence" value="ECO:0007669"/>
    <property type="project" value="UniProtKB-KW"/>
</dbReference>
<evidence type="ECO:0000313" key="5">
    <source>
        <dbReference type="EMBL" id="CUS02419.2"/>
    </source>
</evidence>
<reference evidence="5" key="1">
    <citation type="submission" date="2016-01" db="EMBL/GenBank/DDBJ databases">
        <authorList>
            <person name="Mcilroy J.S."/>
            <person name="Karst M S."/>
            <person name="Albertsen M."/>
        </authorList>
    </citation>
    <scope>NUCLEOTIDE SEQUENCE</scope>
    <source>
        <strain evidence="5">Cfx-K</strain>
    </source>
</reference>
<sequence>MTDHDQKDMEQRVDARIVETLDYWIEQLGRLCAQPSISAQRLGIDECAELTATMLREQGFAAEILPTGGSPVVYGAAPGRGERTLLFYNHYDVQPPEPLELWNTPPFTLTRIGDTLYARGVSDDKGQLITRMAAAAAVRDVLGEFPINLKYFVEGEEEVGSPNIPGAIAAHKDKFAADACIWEFGGIDFAGRATQTLGMRGLCYVELEVQTASLDCHSGLGGSLIPNAAWRLVWALSTIKGPDERIRIPGFYDNAHPATARDLAYLAAQPDQSAEMLETYGVAGFLRGMTGGEELRRAAVFEPTATINGLNSGYQGPGAKTVLPAQATAKVDFRLIPDQTPEEIVPLLRAHLDAEGFPDVQVRYLAGVKPARTDPDHPFVQLSIQAAADVYGGMPIVEPLIGGSGPLHPFIHELGLPVVTSGCGHPHSRVHAPNENIRIPDFINGIKHTARIITRFAEM</sequence>
<dbReference type="InterPro" id="IPR051458">
    <property type="entry name" value="Cyt/Met_Dipeptidase"/>
</dbReference>
<keyword evidence="3" id="KW-0378">Hydrolase</keyword>
<dbReference type="SUPFAM" id="SSF53187">
    <property type="entry name" value="Zn-dependent exopeptidases"/>
    <property type="match status" value="1"/>
</dbReference>
<dbReference type="GO" id="GO:0006508">
    <property type="term" value="P:proteolysis"/>
    <property type="evidence" value="ECO:0007669"/>
    <property type="project" value="UniProtKB-KW"/>
</dbReference>
<dbReference type="Gene3D" id="3.30.70.360">
    <property type="match status" value="1"/>
</dbReference>
<dbReference type="EMBL" id="LN890655">
    <property type="protein sequence ID" value="CUS02419.2"/>
    <property type="molecule type" value="Genomic_DNA"/>
</dbReference>
<dbReference type="PANTHER" id="PTHR43270">
    <property type="entry name" value="BETA-ALA-HIS DIPEPTIDASE"/>
    <property type="match status" value="1"/>
</dbReference>
<evidence type="ECO:0000256" key="3">
    <source>
        <dbReference type="ARBA" id="ARBA00022801"/>
    </source>
</evidence>
<dbReference type="GO" id="GO:0009089">
    <property type="term" value="P:lysine biosynthetic process via diaminopimelate"/>
    <property type="evidence" value="ECO:0007669"/>
    <property type="project" value="TreeGrafter"/>
</dbReference>
<dbReference type="KEGG" id="pbf:CFX0092_A0541"/>
<dbReference type="PANTHER" id="PTHR43270:SF8">
    <property type="entry name" value="DI- AND TRIPEPTIDASE DUG2-RELATED"/>
    <property type="match status" value="1"/>
</dbReference>
<dbReference type="Proteomes" id="UP000215027">
    <property type="component" value="Chromosome I"/>
</dbReference>
<evidence type="ECO:0000313" key="6">
    <source>
        <dbReference type="Proteomes" id="UP000215027"/>
    </source>
</evidence>
<organism evidence="5 6">
    <name type="scientific">Candidatus Promineifilum breve</name>
    <dbReference type="NCBI Taxonomy" id="1806508"/>
    <lineage>
        <taxon>Bacteria</taxon>
        <taxon>Bacillati</taxon>
        <taxon>Chloroflexota</taxon>
        <taxon>Ardenticatenia</taxon>
        <taxon>Candidatus Promineifilales</taxon>
        <taxon>Candidatus Promineifilaceae</taxon>
        <taxon>Candidatus Promineifilum</taxon>
    </lineage>
</organism>
<dbReference type="Pfam" id="PF01546">
    <property type="entry name" value="Peptidase_M20"/>
    <property type="match status" value="1"/>
</dbReference>
<evidence type="ECO:0000259" key="4">
    <source>
        <dbReference type="Pfam" id="PF07687"/>
    </source>
</evidence>
<dbReference type="AlphaFoldDB" id="A0A160T059"/>
<keyword evidence="6" id="KW-1185">Reference proteome</keyword>
<dbReference type="GO" id="GO:0009014">
    <property type="term" value="F:succinyl-diaminopimelate desuccinylase activity"/>
    <property type="evidence" value="ECO:0007669"/>
    <property type="project" value="TreeGrafter"/>
</dbReference>
<dbReference type="Gene3D" id="3.40.630.10">
    <property type="entry name" value="Zn peptidases"/>
    <property type="match status" value="1"/>
</dbReference>
<dbReference type="GO" id="GO:0046872">
    <property type="term" value="F:metal ion binding"/>
    <property type="evidence" value="ECO:0007669"/>
    <property type="project" value="UniProtKB-KW"/>
</dbReference>
<dbReference type="RefSeq" id="WP_197699855.1">
    <property type="nucleotide sequence ID" value="NZ_LN890655.1"/>
</dbReference>
<evidence type="ECO:0000256" key="2">
    <source>
        <dbReference type="ARBA" id="ARBA00022723"/>
    </source>
</evidence>
<accession>A0A160T059</accession>
<name>A0A160T059_9CHLR</name>
<dbReference type="Pfam" id="PF07687">
    <property type="entry name" value="M20_dimer"/>
    <property type="match status" value="1"/>
</dbReference>
<dbReference type="GO" id="GO:0005829">
    <property type="term" value="C:cytosol"/>
    <property type="evidence" value="ECO:0007669"/>
    <property type="project" value="TreeGrafter"/>
</dbReference>
<feature type="domain" description="Peptidase M20 dimerisation" evidence="4">
    <location>
        <begin position="200"/>
        <end position="356"/>
    </location>
</feature>
<dbReference type="InterPro" id="IPR002933">
    <property type="entry name" value="Peptidase_M20"/>
</dbReference>
<gene>
    <name evidence="5" type="ORF">CFX0092_A0541</name>
</gene>
<protein>
    <submittedName>
        <fullName evidence="5">Peptidase M20 family protein</fullName>
    </submittedName>
</protein>
<evidence type="ECO:0000256" key="1">
    <source>
        <dbReference type="ARBA" id="ARBA00022670"/>
    </source>
</evidence>
<dbReference type="InterPro" id="IPR011650">
    <property type="entry name" value="Peptidase_M20_dimer"/>
</dbReference>
<keyword evidence="1" id="KW-0645">Protease</keyword>